<keyword evidence="4" id="KW-0408">Iron</keyword>
<keyword evidence="2" id="KW-0479">Metal-binding</keyword>
<dbReference type="SUPFAM" id="SSF47741">
    <property type="entry name" value="CO dehydrogenase ISP C-domain like"/>
    <property type="match status" value="1"/>
</dbReference>
<protein>
    <submittedName>
        <fullName evidence="8">2Fe-2S iron-sulfur cluster binding domain-containing protein</fullName>
    </submittedName>
</protein>
<evidence type="ECO:0000313" key="8">
    <source>
        <dbReference type="EMBL" id="MYL98672.1"/>
    </source>
</evidence>
<comment type="caution">
    <text evidence="8">The sequence shown here is derived from an EMBL/GenBank/DDBJ whole genome shotgun (WGS) entry which is preliminary data.</text>
</comment>
<sequence>MTRLTVNERPVEFAMDPRTPLLWALRDAANLTGTKYGCGVGDCGACTVLVDGAALRSCLITLAECEGRFVVTIEGLSRDRSHPVQQAMVAEQAIQCGFCTPGIVMSAAALLSANASPSDAEIRAAIPNLCRCGVYPRLLRAVHRAAALTRREDTIDAAPAPGIAPQAAARAVPALTPPSSLTSSGETP</sequence>
<evidence type="ECO:0000313" key="9">
    <source>
        <dbReference type="Proteomes" id="UP000465810"/>
    </source>
</evidence>
<dbReference type="EMBL" id="WVTD01000009">
    <property type="protein sequence ID" value="MYL98672.1"/>
    <property type="molecule type" value="Genomic_DNA"/>
</dbReference>
<keyword evidence="9" id="KW-1185">Reference proteome</keyword>
<dbReference type="GO" id="GO:0051537">
    <property type="term" value="F:2 iron, 2 sulfur cluster binding"/>
    <property type="evidence" value="ECO:0007669"/>
    <property type="project" value="UniProtKB-KW"/>
</dbReference>
<proteinExistence type="predicted"/>
<dbReference type="Gene3D" id="3.10.20.30">
    <property type="match status" value="1"/>
</dbReference>
<evidence type="ECO:0000256" key="2">
    <source>
        <dbReference type="ARBA" id="ARBA00022723"/>
    </source>
</evidence>
<dbReference type="InterPro" id="IPR001041">
    <property type="entry name" value="2Fe-2S_ferredoxin-type"/>
</dbReference>
<dbReference type="GO" id="GO:0046872">
    <property type="term" value="F:metal ion binding"/>
    <property type="evidence" value="ECO:0007669"/>
    <property type="project" value="UniProtKB-KW"/>
</dbReference>
<keyword evidence="5" id="KW-0411">Iron-sulfur</keyword>
<evidence type="ECO:0000256" key="1">
    <source>
        <dbReference type="ARBA" id="ARBA00022714"/>
    </source>
</evidence>
<organism evidence="8 9">
    <name type="scientific">Novosphingobium silvae</name>
    <dbReference type="NCBI Taxonomy" id="2692619"/>
    <lineage>
        <taxon>Bacteria</taxon>
        <taxon>Pseudomonadati</taxon>
        <taxon>Pseudomonadota</taxon>
        <taxon>Alphaproteobacteria</taxon>
        <taxon>Sphingomonadales</taxon>
        <taxon>Sphingomonadaceae</taxon>
        <taxon>Novosphingobium</taxon>
    </lineage>
</organism>
<dbReference type="PANTHER" id="PTHR44379">
    <property type="entry name" value="OXIDOREDUCTASE WITH IRON-SULFUR SUBUNIT"/>
    <property type="match status" value="1"/>
</dbReference>
<feature type="region of interest" description="Disordered" evidence="6">
    <location>
        <begin position="166"/>
        <end position="188"/>
    </location>
</feature>
<dbReference type="PROSITE" id="PS00197">
    <property type="entry name" value="2FE2S_FER_1"/>
    <property type="match status" value="1"/>
</dbReference>
<keyword evidence="3" id="KW-0560">Oxidoreductase</keyword>
<dbReference type="InterPro" id="IPR012675">
    <property type="entry name" value="Beta-grasp_dom_sf"/>
</dbReference>
<name>A0A7X4GJ23_9SPHN</name>
<accession>A0A7X4GJ23</accession>
<keyword evidence="1" id="KW-0001">2Fe-2S</keyword>
<dbReference type="Proteomes" id="UP000465810">
    <property type="component" value="Unassembled WGS sequence"/>
</dbReference>
<dbReference type="Pfam" id="PF01799">
    <property type="entry name" value="Fer2_2"/>
    <property type="match status" value="1"/>
</dbReference>
<dbReference type="PANTHER" id="PTHR44379:SF2">
    <property type="entry name" value="BLR6218 PROTEIN"/>
    <property type="match status" value="1"/>
</dbReference>
<dbReference type="Gene3D" id="1.10.150.120">
    <property type="entry name" value="[2Fe-2S]-binding domain"/>
    <property type="match status" value="1"/>
</dbReference>
<dbReference type="InterPro" id="IPR006058">
    <property type="entry name" value="2Fe2S_fd_BS"/>
</dbReference>
<gene>
    <name evidence="8" type="ORF">GR702_12950</name>
</gene>
<dbReference type="Pfam" id="PF00111">
    <property type="entry name" value="Fer2"/>
    <property type="match status" value="1"/>
</dbReference>
<evidence type="ECO:0000256" key="5">
    <source>
        <dbReference type="ARBA" id="ARBA00023014"/>
    </source>
</evidence>
<dbReference type="InterPro" id="IPR036010">
    <property type="entry name" value="2Fe-2S_ferredoxin-like_sf"/>
</dbReference>
<dbReference type="RefSeq" id="WP_160986312.1">
    <property type="nucleotide sequence ID" value="NZ_WVTD01000009.1"/>
</dbReference>
<evidence type="ECO:0000256" key="4">
    <source>
        <dbReference type="ARBA" id="ARBA00023004"/>
    </source>
</evidence>
<feature type="domain" description="2Fe-2S ferredoxin-type" evidence="7">
    <location>
        <begin position="1"/>
        <end position="76"/>
    </location>
</feature>
<dbReference type="InterPro" id="IPR002888">
    <property type="entry name" value="2Fe-2S-bd"/>
</dbReference>
<dbReference type="InterPro" id="IPR051452">
    <property type="entry name" value="Diverse_Oxidoreductases"/>
</dbReference>
<evidence type="ECO:0000256" key="6">
    <source>
        <dbReference type="SAM" id="MobiDB-lite"/>
    </source>
</evidence>
<dbReference type="PROSITE" id="PS51085">
    <property type="entry name" value="2FE2S_FER_2"/>
    <property type="match status" value="1"/>
</dbReference>
<dbReference type="SUPFAM" id="SSF54292">
    <property type="entry name" value="2Fe-2S ferredoxin-like"/>
    <property type="match status" value="1"/>
</dbReference>
<dbReference type="InterPro" id="IPR036884">
    <property type="entry name" value="2Fe-2S-bd_dom_sf"/>
</dbReference>
<reference evidence="8 9" key="1">
    <citation type="submission" date="2019-12" db="EMBL/GenBank/DDBJ databases">
        <authorList>
            <person name="Feng G."/>
            <person name="Zhu H."/>
        </authorList>
    </citation>
    <scope>NUCLEOTIDE SEQUENCE [LARGE SCALE GENOMIC DNA]</scope>
    <source>
        <strain evidence="8 9">FGD1</strain>
    </source>
</reference>
<dbReference type="AlphaFoldDB" id="A0A7X4GJ23"/>
<evidence type="ECO:0000259" key="7">
    <source>
        <dbReference type="PROSITE" id="PS51085"/>
    </source>
</evidence>
<evidence type="ECO:0000256" key="3">
    <source>
        <dbReference type="ARBA" id="ARBA00023002"/>
    </source>
</evidence>
<dbReference type="GO" id="GO:0016491">
    <property type="term" value="F:oxidoreductase activity"/>
    <property type="evidence" value="ECO:0007669"/>
    <property type="project" value="UniProtKB-KW"/>
</dbReference>
<dbReference type="CDD" id="cd00207">
    <property type="entry name" value="fer2"/>
    <property type="match status" value="1"/>
</dbReference>